<organism evidence="4">
    <name type="scientific">uncultured spirochete</name>
    <dbReference type="NCBI Taxonomy" id="156406"/>
    <lineage>
        <taxon>Bacteria</taxon>
        <taxon>Pseudomonadati</taxon>
        <taxon>Spirochaetota</taxon>
        <taxon>Spirochaetia</taxon>
        <taxon>Spirochaetales</taxon>
        <taxon>environmental samples</taxon>
    </lineage>
</organism>
<evidence type="ECO:0000259" key="3">
    <source>
        <dbReference type="SMART" id="SM01007"/>
    </source>
</evidence>
<feature type="domain" description="Class II aldolase/adducin N-terminal" evidence="3">
    <location>
        <begin position="11"/>
        <end position="188"/>
    </location>
</feature>
<reference evidence="4" key="1">
    <citation type="submission" date="2017-02" db="EMBL/GenBank/DDBJ databases">
        <authorList>
            <person name="Regsiter A."/>
            <person name="William W."/>
        </authorList>
    </citation>
    <scope>NUCLEOTIDE SEQUENCE</scope>
    <source>
        <strain evidence="4">BdmA 4</strain>
    </source>
</reference>
<name>A0A3P3XTH7_9SPIR</name>
<sequence length="219" mass="23909">MSYLIKDEFKRAVVDGGMELLQQGLTVGTWGNLSVKDPETGLVYIKPSGMPYTSITPQDIVVMDERGAIVDGHRKPSIEFHLHLSIMRARSDVFAVIHTHPIYSSVFGVLREDIPAISEDFAQIVGDRASCCVYALPGTEELAKNVVVSLGEGKAVLIPNHGTVCVGHTLDEAMKVAAVVEKTAHIYLLARSIGTPHVLPHEDIVVMQDFMRNSYGQGK</sequence>
<dbReference type="GO" id="GO:0005829">
    <property type="term" value="C:cytosol"/>
    <property type="evidence" value="ECO:0007669"/>
    <property type="project" value="TreeGrafter"/>
</dbReference>
<dbReference type="GO" id="GO:0016832">
    <property type="term" value="F:aldehyde-lyase activity"/>
    <property type="evidence" value="ECO:0007669"/>
    <property type="project" value="TreeGrafter"/>
</dbReference>
<evidence type="ECO:0000313" key="4">
    <source>
        <dbReference type="EMBL" id="SLM19389.1"/>
    </source>
</evidence>
<accession>A0A3P3XTH7</accession>
<keyword evidence="2" id="KW-0456">Lyase</keyword>
<dbReference type="SMART" id="SM01007">
    <property type="entry name" value="Aldolase_II"/>
    <property type="match status" value="1"/>
</dbReference>
<dbReference type="AlphaFoldDB" id="A0A3P3XTH7"/>
<protein>
    <submittedName>
        <fullName evidence="4">Ribulose-5-phosphate 4-epimerase-like epimerase or aldolase</fullName>
    </submittedName>
</protein>
<dbReference type="GO" id="GO:0019323">
    <property type="term" value="P:pentose catabolic process"/>
    <property type="evidence" value="ECO:0007669"/>
    <property type="project" value="TreeGrafter"/>
</dbReference>
<evidence type="ECO:0000256" key="1">
    <source>
        <dbReference type="ARBA" id="ARBA00022723"/>
    </source>
</evidence>
<dbReference type="Gene3D" id="3.40.225.10">
    <property type="entry name" value="Class II aldolase/adducin N-terminal domain"/>
    <property type="match status" value="1"/>
</dbReference>
<dbReference type="PANTHER" id="PTHR22789:SF0">
    <property type="entry name" value="3-OXO-TETRONATE 4-PHOSPHATE DECARBOXYLASE-RELATED"/>
    <property type="match status" value="1"/>
</dbReference>
<gene>
    <name evidence="4" type="ORF">SPIRO4BDMA_50904</name>
</gene>
<proteinExistence type="predicted"/>
<dbReference type="PANTHER" id="PTHR22789">
    <property type="entry name" value="FUCULOSE PHOSPHATE ALDOLASE"/>
    <property type="match status" value="1"/>
</dbReference>
<dbReference type="Pfam" id="PF00596">
    <property type="entry name" value="Aldolase_II"/>
    <property type="match status" value="1"/>
</dbReference>
<dbReference type="InterPro" id="IPR001303">
    <property type="entry name" value="Aldolase_II/adducin_N"/>
</dbReference>
<dbReference type="GO" id="GO:0046872">
    <property type="term" value="F:metal ion binding"/>
    <property type="evidence" value="ECO:0007669"/>
    <property type="project" value="UniProtKB-KW"/>
</dbReference>
<keyword evidence="1" id="KW-0479">Metal-binding</keyword>
<dbReference type="EMBL" id="FWDO01000005">
    <property type="protein sequence ID" value="SLM19389.1"/>
    <property type="molecule type" value="Genomic_DNA"/>
</dbReference>
<dbReference type="SUPFAM" id="SSF53639">
    <property type="entry name" value="AraD/HMP-PK domain-like"/>
    <property type="match status" value="1"/>
</dbReference>
<evidence type="ECO:0000256" key="2">
    <source>
        <dbReference type="ARBA" id="ARBA00023239"/>
    </source>
</evidence>
<dbReference type="InterPro" id="IPR036409">
    <property type="entry name" value="Aldolase_II/adducin_N_sf"/>
</dbReference>
<dbReference type="InterPro" id="IPR050197">
    <property type="entry name" value="Aldolase_class_II_sugar_metab"/>
</dbReference>